<proteinExistence type="inferred from homology"/>
<comment type="pathway">
    <text evidence="2">Amino-acid biosynthesis; L-serine biosynthesis; L-serine from 3-phospho-D-glycerate: step 3/3.</text>
</comment>
<feature type="active site" description="Nucleophile" evidence="14">
    <location>
        <position position="89"/>
    </location>
</feature>
<dbReference type="Gene3D" id="3.40.50.1000">
    <property type="entry name" value="HAD superfamily/HAD-like"/>
    <property type="match status" value="1"/>
</dbReference>
<dbReference type="AlphaFoldDB" id="A0A838LCD2"/>
<dbReference type="SFLD" id="SFLDG01136">
    <property type="entry name" value="C1.6:_Phosphoserine_Phosphatas"/>
    <property type="match status" value="1"/>
</dbReference>
<evidence type="ECO:0000256" key="5">
    <source>
        <dbReference type="ARBA" id="ARBA00015196"/>
    </source>
</evidence>
<evidence type="ECO:0000256" key="1">
    <source>
        <dbReference type="ARBA" id="ARBA00001946"/>
    </source>
</evidence>
<dbReference type="SFLD" id="SFLDS00003">
    <property type="entry name" value="Haloacid_Dehalogenase"/>
    <property type="match status" value="1"/>
</dbReference>
<dbReference type="GO" id="GO:0005737">
    <property type="term" value="C:cytoplasm"/>
    <property type="evidence" value="ECO:0007669"/>
    <property type="project" value="TreeGrafter"/>
</dbReference>
<dbReference type="SFLD" id="SFLDF00029">
    <property type="entry name" value="phosphoserine_phosphatase"/>
    <property type="match status" value="1"/>
</dbReference>
<evidence type="ECO:0000313" key="16">
    <source>
        <dbReference type="Proteomes" id="UP000570166"/>
    </source>
</evidence>
<accession>A0A838LCD2</accession>
<dbReference type="PANTHER" id="PTHR43344">
    <property type="entry name" value="PHOSPHOSERINE PHOSPHATASE"/>
    <property type="match status" value="1"/>
</dbReference>
<evidence type="ECO:0000256" key="2">
    <source>
        <dbReference type="ARBA" id="ARBA00005135"/>
    </source>
</evidence>
<sequence length="299" mass="31638">MFTATLIAAEGQGVGDLDLVSVLLAEQGCISSNPAEWQTPVWIDEGYAIDFAFDQNPAAAREVLEGELGPIDVIVQPAANRRKKLLVADMDSTMITVECIDELADYAGIKDRIAAVTEAAMRGELDFAEALDARVALLKDLEASAIDRCRAERVRLMPGAKALIRTMKAHGARTVLVSGGFTVFAEPVAAEIGFDVAIANRLGIAGDRLDGLVAKPIVDAATKRITIEAERMALGLEVSETLAVGDGANDIPMIQAAGLGVAYHAKPKTAAAAGARVDHGDLTALLWAQGYKRSEWVTD</sequence>
<dbReference type="PANTHER" id="PTHR43344:SF2">
    <property type="entry name" value="PHOSPHOSERINE PHOSPHATASE"/>
    <property type="match status" value="1"/>
</dbReference>
<organism evidence="15 16">
    <name type="scientific">Sphingomonas chungangi</name>
    <dbReference type="NCBI Taxonomy" id="2683589"/>
    <lineage>
        <taxon>Bacteria</taxon>
        <taxon>Pseudomonadati</taxon>
        <taxon>Pseudomonadota</taxon>
        <taxon>Alphaproteobacteria</taxon>
        <taxon>Sphingomonadales</taxon>
        <taxon>Sphingomonadaceae</taxon>
        <taxon>Sphingomonas</taxon>
    </lineage>
</organism>
<dbReference type="Pfam" id="PF12710">
    <property type="entry name" value="HAD"/>
    <property type="match status" value="1"/>
</dbReference>
<evidence type="ECO:0000256" key="7">
    <source>
        <dbReference type="ARBA" id="ARBA00022723"/>
    </source>
</evidence>
<evidence type="ECO:0000256" key="11">
    <source>
        <dbReference type="ARBA" id="ARBA00031693"/>
    </source>
</evidence>
<dbReference type="GO" id="GO:0000287">
    <property type="term" value="F:magnesium ion binding"/>
    <property type="evidence" value="ECO:0007669"/>
    <property type="project" value="TreeGrafter"/>
</dbReference>
<dbReference type="EC" id="3.1.3.3" evidence="4"/>
<keyword evidence="6" id="KW-0028">Amino-acid biosynthesis</keyword>
<gene>
    <name evidence="15" type="primary">serB</name>
    <name evidence="15" type="ORF">HZF05_20710</name>
</gene>
<dbReference type="NCBIfam" id="TIGR01488">
    <property type="entry name" value="HAD-SF-IB"/>
    <property type="match status" value="1"/>
</dbReference>
<evidence type="ECO:0000256" key="4">
    <source>
        <dbReference type="ARBA" id="ARBA00012640"/>
    </source>
</evidence>
<evidence type="ECO:0000256" key="9">
    <source>
        <dbReference type="ARBA" id="ARBA00022842"/>
    </source>
</evidence>
<comment type="similarity">
    <text evidence="3">Belongs to the HAD-like hydrolase superfamily. SerB family.</text>
</comment>
<dbReference type="GO" id="GO:0006564">
    <property type="term" value="P:L-serine biosynthetic process"/>
    <property type="evidence" value="ECO:0007669"/>
    <property type="project" value="UniProtKB-KW"/>
</dbReference>
<protein>
    <recommendedName>
        <fullName evidence="5">Phosphoserine phosphatase</fullName>
        <ecNumber evidence="4">3.1.3.3</ecNumber>
    </recommendedName>
    <alternativeName>
        <fullName evidence="11">O-phosphoserine phosphohydrolase</fullName>
    </alternativeName>
</protein>
<keyword evidence="9" id="KW-0460">Magnesium</keyword>
<evidence type="ECO:0000256" key="10">
    <source>
        <dbReference type="ARBA" id="ARBA00023299"/>
    </source>
</evidence>
<feature type="active site" description="Proton donor" evidence="14">
    <location>
        <position position="91"/>
    </location>
</feature>
<dbReference type="SUPFAM" id="SSF56784">
    <property type="entry name" value="HAD-like"/>
    <property type="match status" value="1"/>
</dbReference>
<keyword evidence="7" id="KW-0479">Metal-binding</keyword>
<dbReference type="RefSeq" id="WP_160364352.1">
    <property type="nucleotide sequence ID" value="NZ_JACEIB010000027.1"/>
</dbReference>
<reference evidence="15 16" key="1">
    <citation type="submission" date="2020-07" db="EMBL/GenBank/DDBJ databases">
        <authorList>
            <person name="Sun Q."/>
        </authorList>
    </citation>
    <scope>NUCLEOTIDE SEQUENCE [LARGE SCALE GENOMIC DNA]</scope>
    <source>
        <strain evidence="15 16">CGMCC 1.13654</strain>
    </source>
</reference>
<dbReference type="NCBIfam" id="TIGR00338">
    <property type="entry name" value="serB"/>
    <property type="match status" value="1"/>
</dbReference>
<evidence type="ECO:0000256" key="6">
    <source>
        <dbReference type="ARBA" id="ARBA00022605"/>
    </source>
</evidence>
<keyword evidence="10" id="KW-0718">Serine biosynthesis</keyword>
<dbReference type="GO" id="GO:0036424">
    <property type="term" value="F:L-phosphoserine phosphatase activity"/>
    <property type="evidence" value="ECO:0007669"/>
    <property type="project" value="InterPro"/>
</dbReference>
<dbReference type="EMBL" id="JACEIB010000027">
    <property type="protein sequence ID" value="MBA2936510.1"/>
    <property type="molecule type" value="Genomic_DNA"/>
</dbReference>
<keyword evidence="8 15" id="KW-0378">Hydrolase</keyword>
<comment type="caution">
    <text evidence="15">The sequence shown here is derived from an EMBL/GenBank/DDBJ whole genome shotgun (WGS) entry which is preliminary data.</text>
</comment>
<evidence type="ECO:0000256" key="12">
    <source>
        <dbReference type="ARBA" id="ARBA00048138"/>
    </source>
</evidence>
<dbReference type="InterPro" id="IPR004469">
    <property type="entry name" value="PSP"/>
</dbReference>
<dbReference type="InterPro" id="IPR050582">
    <property type="entry name" value="HAD-like_SerB"/>
</dbReference>
<evidence type="ECO:0000256" key="3">
    <source>
        <dbReference type="ARBA" id="ARBA00009184"/>
    </source>
</evidence>
<comment type="catalytic activity">
    <reaction evidence="12">
        <text>O-phospho-L-serine + H2O = L-serine + phosphate</text>
        <dbReference type="Rhea" id="RHEA:21208"/>
        <dbReference type="ChEBI" id="CHEBI:15377"/>
        <dbReference type="ChEBI" id="CHEBI:33384"/>
        <dbReference type="ChEBI" id="CHEBI:43474"/>
        <dbReference type="ChEBI" id="CHEBI:57524"/>
        <dbReference type="EC" id="3.1.3.3"/>
    </reaction>
</comment>
<dbReference type="Proteomes" id="UP000570166">
    <property type="component" value="Unassembled WGS sequence"/>
</dbReference>
<name>A0A838LCD2_9SPHN</name>
<evidence type="ECO:0000313" key="15">
    <source>
        <dbReference type="EMBL" id="MBA2936510.1"/>
    </source>
</evidence>
<dbReference type="SFLD" id="SFLDG01137">
    <property type="entry name" value="C1.6.1:_Phosphoserine_Phosphat"/>
    <property type="match status" value="1"/>
</dbReference>
<evidence type="ECO:0000256" key="13">
    <source>
        <dbReference type="ARBA" id="ARBA00048523"/>
    </source>
</evidence>
<dbReference type="UniPathway" id="UPA00135">
    <property type="reaction ID" value="UER00198"/>
</dbReference>
<evidence type="ECO:0000256" key="14">
    <source>
        <dbReference type="PIRSR" id="PIRSR604469-1"/>
    </source>
</evidence>
<evidence type="ECO:0000256" key="8">
    <source>
        <dbReference type="ARBA" id="ARBA00022801"/>
    </source>
</evidence>
<comment type="cofactor">
    <cofactor evidence="1">
        <name>Mg(2+)</name>
        <dbReference type="ChEBI" id="CHEBI:18420"/>
    </cofactor>
</comment>
<dbReference type="InterPro" id="IPR023214">
    <property type="entry name" value="HAD_sf"/>
</dbReference>
<keyword evidence="16" id="KW-1185">Reference proteome</keyword>
<dbReference type="InterPro" id="IPR036412">
    <property type="entry name" value="HAD-like_sf"/>
</dbReference>
<comment type="catalytic activity">
    <reaction evidence="13">
        <text>O-phospho-D-serine + H2O = D-serine + phosphate</text>
        <dbReference type="Rhea" id="RHEA:24873"/>
        <dbReference type="ChEBI" id="CHEBI:15377"/>
        <dbReference type="ChEBI" id="CHEBI:35247"/>
        <dbReference type="ChEBI" id="CHEBI:43474"/>
        <dbReference type="ChEBI" id="CHEBI:58680"/>
        <dbReference type="EC" id="3.1.3.3"/>
    </reaction>
</comment>
<dbReference type="CDD" id="cd07500">
    <property type="entry name" value="HAD_PSP"/>
    <property type="match status" value="1"/>
</dbReference>